<dbReference type="Proteomes" id="UP000489600">
    <property type="component" value="Unassembled WGS sequence"/>
</dbReference>
<evidence type="ECO:0000313" key="2">
    <source>
        <dbReference type="Proteomes" id="UP000489600"/>
    </source>
</evidence>
<dbReference type="EMBL" id="CABITT030000002">
    <property type="protein sequence ID" value="VVA94130.1"/>
    <property type="molecule type" value="Genomic_DNA"/>
</dbReference>
<protein>
    <submittedName>
        <fullName evidence="1">Uncharacterized protein</fullName>
    </submittedName>
</protein>
<sequence>MAENFTNFVRLRGNNIAGFGLVLRDSTQLDSSVTSESYLTSVTQGTITVIGGVSHTFAVLILGQKSKEVAVCEIAGTSSTGVCKAETKLIHIQPLTETEITDDRTKSRKKP</sequence>
<reference evidence="1" key="1">
    <citation type="submission" date="2019-07" db="EMBL/GenBank/DDBJ databases">
        <authorList>
            <person name="Dittberner H."/>
        </authorList>
    </citation>
    <scope>NUCLEOTIDE SEQUENCE [LARGE SCALE GENOMIC DNA]</scope>
</reference>
<accession>A0A565AYE8</accession>
<dbReference type="AlphaFoldDB" id="A0A565AYE8"/>
<keyword evidence="2" id="KW-1185">Reference proteome</keyword>
<gene>
    <name evidence="1" type="ORF">ANE_LOCUS4575</name>
</gene>
<proteinExistence type="predicted"/>
<organism evidence="1 2">
    <name type="scientific">Arabis nemorensis</name>
    <dbReference type="NCBI Taxonomy" id="586526"/>
    <lineage>
        <taxon>Eukaryota</taxon>
        <taxon>Viridiplantae</taxon>
        <taxon>Streptophyta</taxon>
        <taxon>Embryophyta</taxon>
        <taxon>Tracheophyta</taxon>
        <taxon>Spermatophyta</taxon>
        <taxon>Magnoliopsida</taxon>
        <taxon>eudicotyledons</taxon>
        <taxon>Gunneridae</taxon>
        <taxon>Pentapetalae</taxon>
        <taxon>rosids</taxon>
        <taxon>malvids</taxon>
        <taxon>Brassicales</taxon>
        <taxon>Brassicaceae</taxon>
        <taxon>Arabideae</taxon>
        <taxon>Arabis</taxon>
    </lineage>
</organism>
<comment type="caution">
    <text evidence="1">The sequence shown here is derived from an EMBL/GenBank/DDBJ whole genome shotgun (WGS) entry which is preliminary data.</text>
</comment>
<name>A0A565AYE8_9BRAS</name>
<evidence type="ECO:0000313" key="1">
    <source>
        <dbReference type="EMBL" id="VVA94130.1"/>
    </source>
</evidence>